<feature type="transmembrane region" description="Helical" evidence="1">
    <location>
        <begin position="66"/>
        <end position="89"/>
    </location>
</feature>
<gene>
    <name evidence="2" type="ORF">ISQ63_00970</name>
</gene>
<sequence length="134" mass="14982">MSKVLTFIALSGGCVVPVFMDLGSSHLFNELWDAHARSHLVWMIASFFLIFILGSYFLFIEKNEVIPALISLCVLLGYAISALTINIYGGVFLGEGGVEPEPFGIPINLIHFSSMLFLQLLALFLIFKRRQKVR</sequence>
<evidence type="ECO:0000313" key="2">
    <source>
        <dbReference type="EMBL" id="MBL6811435.1"/>
    </source>
</evidence>
<evidence type="ECO:0000313" key="3">
    <source>
        <dbReference type="Proteomes" id="UP000744438"/>
    </source>
</evidence>
<feature type="transmembrane region" description="Helical" evidence="1">
    <location>
        <begin position="39"/>
        <end position="59"/>
    </location>
</feature>
<evidence type="ECO:0000256" key="1">
    <source>
        <dbReference type="SAM" id="Phobius"/>
    </source>
</evidence>
<dbReference type="AlphaFoldDB" id="A0A937HVQ8"/>
<keyword evidence="1" id="KW-1133">Transmembrane helix</keyword>
<reference evidence="2" key="1">
    <citation type="submission" date="2020-10" db="EMBL/GenBank/DDBJ databases">
        <title>Microbiome of the Black Sea water column analyzed by genome centric metagenomics.</title>
        <authorList>
            <person name="Cabello-Yeves P.J."/>
            <person name="Callieri C."/>
            <person name="Picazo A."/>
            <person name="Mehrshad M."/>
            <person name="Haro-Moreno J.M."/>
            <person name="Roda-Garcia J."/>
            <person name="Dzembekova N."/>
            <person name="Slabakova V."/>
            <person name="Slabakova N."/>
            <person name="Moncheva S."/>
            <person name="Rodriguez-Valera F."/>
        </authorList>
    </citation>
    <scope>NUCLEOTIDE SEQUENCE</scope>
    <source>
        <strain evidence="2">BS307-5m-G49</strain>
    </source>
</reference>
<keyword evidence="1" id="KW-0812">Transmembrane</keyword>
<proteinExistence type="predicted"/>
<comment type="caution">
    <text evidence="2">The sequence shown here is derived from an EMBL/GenBank/DDBJ whole genome shotgun (WGS) entry which is preliminary data.</text>
</comment>
<dbReference type="EMBL" id="JADHQC010000002">
    <property type="protein sequence ID" value="MBL6811435.1"/>
    <property type="molecule type" value="Genomic_DNA"/>
</dbReference>
<keyword evidence="1" id="KW-0472">Membrane</keyword>
<dbReference type="Proteomes" id="UP000744438">
    <property type="component" value="Unassembled WGS sequence"/>
</dbReference>
<feature type="transmembrane region" description="Helical" evidence="1">
    <location>
        <begin position="109"/>
        <end position="127"/>
    </location>
</feature>
<organism evidence="2 3">
    <name type="scientific">SAR86 cluster bacterium</name>
    <dbReference type="NCBI Taxonomy" id="2030880"/>
    <lineage>
        <taxon>Bacteria</taxon>
        <taxon>Pseudomonadati</taxon>
        <taxon>Pseudomonadota</taxon>
        <taxon>Gammaproteobacteria</taxon>
        <taxon>SAR86 cluster</taxon>
    </lineage>
</organism>
<accession>A0A937HVQ8</accession>
<protein>
    <submittedName>
        <fullName evidence="2">Uncharacterized protein</fullName>
    </submittedName>
</protein>
<name>A0A937HVQ8_9GAMM</name>